<dbReference type="EMBL" id="JAHRIO010051341">
    <property type="protein sequence ID" value="MEQ2175342.1"/>
    <property type="molecule type" value="Genomic_DNA"/>
</dbReference>
<keyword evidence="3" id="KW-1185">Reference proteome</keyword>
<gene>
    <name evidence="2" type="ORF">GOODEAATRI_017105</name>
</gene>
<feature type="non-terminal residue" evidence="2">
    <location>
        <position position="1"/>
    </location>
</feature>
<organism evidence="2 3">
    <name type="scientific">Goodea atripinnis</name>
    <dbReference type="NCBI Taxonomy" id="208336"/>
    <lineage>
        <taxon>Eukaryota</taxon>
        <taxon>Metazoa</taxon>
        <taxon>Chordata</taxon>
        <taxon>Craniata</taxon>
        <taxon>Vertebrata</taxon>
        <taxon>Euteleostomi</taxon>
        <taxon>Actinopterygii</taxon>
        <taxon>Neopterygii</taxon>
        <taxon>Teleostei</taxon>
        <taxon>Neoteleostei</taxon>
        <taxon>Acanthomorphata</taxon>
        <taxon>Ovalentaria</taxon>
        <taxon>Atherinomorphae</taxon>
        <taxon>Cyprinodontiformes</taxon>
        <taxon>Goodeidae</taxon>
        <taxon>Goodea</taxon>
    </lineage>
</organism>
<dbReference type="Proteomes" id="UP001476798">
    <property type="component" value="Unassembled WGS sequence"/>
</dbReference>
<proteinExistence type="predicted"/>
<feature type="transmembrane region" description="Helical" evidence="1">
    <location>
        <begin position="48"/>
        <end position="68"/>
    </location>
</feature>
<evidence type="ECO:0000313" key="3">
    <source>
        <dbReference type="Proteomes" id="UP001476798"/>
    </source>
</evidence>
<keyword evidence="1" id="KW-0812">Transmembrane</keyword>
<evidence type="ECO:0000256" key="1">
    <source>
        <dbReference type="SAM" id="Phobius"/>
    </source>
</evidence>
<reference evidence="2 3" key="1">
    <citation type="submission" date="2021-06" db="EMBL/GenBank/DDBJ databases">
        <authorList>
            <person name="Palmer J.M."/>
        </authorList>
    </citation>
    <scope>NUCLEOTIDE SEQUENCE [LARGE SCALE GENOMIC DNA]</scope>
    <source>
        <strain evidence="2 3">GA_2019</strain>
        <tissue evidence="2">Muscle</tissue>
    </source>
</reference>
<keyword evidence="1" id="KW-0472">Membrane</keyword>
<accession>A0ABV0NV90</accession>
<protein>
    <submittedName>
        <fullName evidence="2">Uncharacterized protein</fullName>
    </submittedName>
</protein>
<keyword evidence="1" id="KW-1133">Transmembrane helix</keyword>
<evidence type="ECO:0000313" key="2">
    <source>
        <dbReference type="EMBL" id="MEQ2175342.1"/>
    </source>
</evidence>
<comment type="caution">
    <text evidence="2">The sequence shown here is derived from an EMBL/GenBank/DDBJ whole genome shotgun (WGS) entry which is preliminary data.</text>
</comment>
<name>A0ABV0NV90_9TELE</name>
<sequence length="96" mass="11085">LKQIMISMTFLHQVLVVKARCIYRRAVTANGYLGNEQRALFRVMDLRMVLYPLVFIFCWGPGVFLSSAQIRQHGGCYEGRQQQNLYPVSVSGLFQR</sequence>